<dbReference type="CDD" id="cd16936">
    <property type="entry name" value="HATPase_RsbW-like"/>
    <property type="match status" value="1"/>
</dbReference>
<name>A0A3M2MDZ2_9ACTN</name>
<dbReference type="GO" id="GO:0005524">
    <property type="term" value="F:ATP binding"/>
    <property type="evidence" value="ECO:0007669"/>
    <property type="project" value="UniProtKB-KW"/>
</dbReference>
<feature type="compositionally biased region" description="Basic residues" evidence="2">
    <location>
        <begin position="7"/>
        <end position="18"/>
    </location>
</feature>
<keyword evidence="4" id="KW-0547">Nucleotide-binding</keyword>
<dbReference type="Proteomes" id="UP000282674">
    <property type="component" value="Unassembled WGS sequence"/>
</dbReference>
<dbReference type="Gene3D" id="3.30.565.10">
    <property type="entry name" value="Histidine kinase-like ATPase, C-terminal domain"/>
    <property type="match status" value="1"/>
</dbReference>
<evidence type="ECO:0000256" key="2">
    <source>
        <dbReference type="SAM" id="MobiDB-lite"/>
    </source>
</evidence>
<keyword evidence="1" id="KW-0418">Kinase</keyword>
<protein>
    <submittedName>
        <fullName evidence="4">ATP-binding protein</fullName>
    </submittedName>
</protein>
<dbReference type="GO" id="GO:0004674">
    <property type="term" value="F:protein serine/threonine kinase activity"/>
    <property type="evidence" value="ECO:0007669"/>
    <property type="project" value="UniProtKB-KW"/>
</dbReference>
<feature type="domain" description="Histidine kinase/HSP90-like ATPase" evidence="3">
    <location>
        <begin position="50"/>
        <end position="161"/>
    </location>
</feature>
<evidence type="ECO:0000313" key="4">
    <source>
        <dbReference type="EMBL" id="RMI47200.1"/>
    </source>
</evidence>
<sequence>MVVLLGRRPHGSSRRRHAGGSPDHGGPAVMTWELVVSRRMVPQCGGVLDVRSVRTQVREWVVARALPVDLDVVDLAVSELVTNAVRYTASGLVGGGVDVSVHTVHAWESGAASALRVDITDDGGTDRYPVLPCKEDAFEDADLCSESGRGLGMVVMMTDRAGAVRVWEGELCRWRVWFEVPVSADVPDSHESSGWSR</sequence>
<dbReference type="SUPFAM" id="SSF55874">
    <property type="entry name" value="ATPase domain of HSP90 chaperone/DNA topoisomerase II/histidine kinase"/>
    <property type="match status" value="1"/>
</dbReference>
<dbReference type="PANTHER" id="PTHR35526">
    <property type="entry name" value="ANTI-SIGMA-F FACTOR RSBW-RELATED"/>
    <property type="match status" value="1"/>
</dbReference>
<dbReference type="PANTHER" id="PTHR35526:SF3">
    <property type="entry name" value="ANTI-SIGMA-F FACTOR RSBW"/>
    <property type="match status" value="1"/>
</dbReference>
<dbReference type="InterPro" id="IPR003594">
    <property type="entry name" value="HATPase_dom"/>
</dbReference>
<accession>A0A3M2MDZ2</accession>
<dbReference type="AlphaFoldDB" id="A0A3M2MDZ2"/>
<dbReference type="InterPro" id="IPR036890">
    <property type="entry name" value="HATPase_C_sf"/>
</dbReference>
<dbReference type="EMBL" id="RFFG01000004">
    <property type="protein sequence ID" value="RMI47200.1"/>
    <property type="molecule type" value="Genomic_DNA"/>
</dbReference>
<dbReference type="Pfam" id="PF13581">
    <property type="entry name" value="HATPase_c_2"/>
    <property type="match status" value="1"/>
</dbReference>
<feature type="region of interest" description="Disordered" evidence="2">
    <location>
        <begin position="1"/>
        <end position="26"/>
    </location>
</feature>
<keyword evidence="4" id="KW-0067">ATP-binding</keyword>
<comment type="caution">
    <text evidence="4">The sequence shown here is derived from an EMBL/GenBank/DDBJ whole genome shotgun (WGS) entry which is preliminary data.</text>
</comment>
<gene>
    <name evidence="4" type="ORF">EBO15_03160</name>
</gene>
<evidence type="ECO:0000313" key="5">
    <source>
        <dbReference type="Proteomes" id="UP000282674"/>
    </source>
</evidence>
<evidence type="ECO:0000259" key="3">
    <source>
        <dbReference type="Pfam" id="PF13581"/>
    </source>
</evidence>
<evidence type="ECO:0000256" key="1">
    <source>
        <dbReference type="ARBA" id="ARBA00022527"/>
    </source>
</evidence>
<organism evidence="4 5">
    <name type="scientific">Actinomadura harenae</name>
    <dbReference type="NCBI Taxonomy" id="2483351"/>
    <lineage>
        <taxon>Bacteria</taxon>
        <taxon>Bacillati</taxon>
        <taxon>Actinomycetota</taxon>
        <taxon>Actinomycetes</taxon>
        <taxon>Streptosporangiales</taxon>
        <taxon>Thermomonosporaceae</taxon>
        <taxon>Actinomadura</taxon>
    </lineage>
</organism>
<keyword evidence="1" id="KW-0808">Transferase</keyword>
<keyword evidence="1" id="KW-0723">Serine/threonine-protein kinase</keyword>
<dbReference type="InterPro" id="IPR050267">
    <property type="entry name" value="Anti-sigma-factor_SerPK"/>
</dbReference>
<reference evidence="4 5" key="1">
    <citation type="submission" date="2018-10" db="EMBL/GenBank/DDBJ databases">
        <title>Isolation from soil.</title>
        <authorList>
            <person name="Hu J."/>
        </authorList>
    </citation>
    <scope>NUCLEOTIDE SEQUENCE [LARGE SCALE GENOMIC DNA]</scope>
    <source>
        <strain evidence="4 5">NEAU-Ht49</strain>
    </source>
</reference>
<proteinExistence type="predicted"/>
<keyword evidence="5" id="KW-1185">Reference proteome</keyword>